<gene>
    <name evidence="3" type="ORF">GD597_21345</name>
</gene>
<evidence type="ECO:0000313" key="4">
    <source>
        <dbReference type="Proteomes" id="UP000598971"/>
    </source>
</evidence>
<sequence length="1983" mass="204034">MRNFKGHTFFLSLLLLLLQFTLTVRVIAQTNLGPATANAQLKTINKLAAANNDVFGTQASFIENVGQYGDGPAAYQYMGPIEFGFQGFAMPVFFTKKGIFFLEQEQEAMTEKERDKLEKREDEGDKEEEEKSKKVSVATMQWLNANPDVQIIAEDVSKSYFSFGTLKNKARAYKRITYKELYPGVDITFYFDKTGKTGFEYNITLHPGANLSNVKMLFGGDIKKLKSLSNGDLKMLTEVGGFQQSQPISFYEGDSTHKIKFSFRRENNVVGFYSKELYDTTKTIVIDPFVSSTSNLVGLNTGKAKDIDFDYAGNLYVSGGGDGGTNHMIAKYDANGVLQWSFSGILTNPSWQFGTYYGGWVVEKNTGSIYLGQGFEYLNGFSIIRLTTAGIYDNYITTANPNFREDWKMYWSCNNGSPQILIAGGGTNSNTNFGICTPPSTTISALNITGIPYTGVDGWAQDISDIVIDPVTNDMYTIYGSLYGTPALSNKIFKNTAPYSAGSIGWSLYSGFVAIQEIANRPFLAGSNIDNSSNVLAVNSSYFFYWDGKNLKAFDKLTGNTVGTPLTIPANINLMSGGIIADECNNIFVGSTKGTIKVYKFNGATFDDGAANDINVPGYSNSSVYDLAYNESQKLIYASGDGFIGAFDVSSYGCISTSYTLSVNANCGTGTASVNISPAPPVGSTITYVLYDGNTQIASNSTGVFTGLSAGINYTVKVYVNQTCSGSLTTISFVLPGPTISVSTTDASCGNTTGSITANGSGSIGPYSYSKDGVSFQGSGLFTGMGAGVYIITVKDGGGCKSADTVTINNSNGPVLTYTKSDATCSGNNGTITASATGGQAPLQYSINGVTYQLAKIFTGLVAGNYTLIVKDANGCTNASSVNIIDFPSPQLTATPIAATCGNSNGSITTYGTGGRQPLQYSIDGNNFQSGNFFENLSAGGYTVYVKDANGCLKTLNVTVTNSPVPSVTVVTTPAACNNFNGSITATGTGGISPLQYSIDGVFFQASNVFSGLAPGVYTVTVQDINGCSSSIQATVSSSNGPVASAVSTPATCVGNNGTITASATGTGPFQYSINGFIFQAGNLFTGLVAGNYIVYVKDVFGCINTASIAVVATSGPQLSAIATPASCNINDGTITITGSGGTGQLSYSIDGISYQPGYVFTGLSEGIYTVTVKDALGCYKSTTVNILNASGLSVTASSISTTCTGDNGTVTAISKGGVAPIQFSINGANFQSNNVFTGLLSGNYTVTAKDANGCTVETKITVGAISSANISVTKTNANCNNNNGTINATATGGVVPYQFSIDGVNFQSSGSFINVTPSTYSVTVKDANGCINSTSATIVNVGNGPAPQIVVKKIDPSFCGNNEGRIQVTANGGTGSLDFSIDGVNFQGSGTFNKLPPGDYVVTVRDANGCTSSKVVTVPDIGAPTLTATSTSTPCGTSNGSITAVGSGGTKPYKYNINGGILQASGTFNGLSAGTYIIGIKDAEGCTTFISVTVLNTGGPTVSASKTDGTCGLSNGTITAVGTGGSGTLSFNINGGLYQQSGLFTGLSAGTYSVTVKDVTGCTSGVSVVINNPGAPIFTLNATAASCNTNNGKITILASGGKAPLRYSIDGTIFQSINFFDNLAPGVYTITVLDAAGCSDNATITVGKAALPKVSAFTINASCGGSDGTIVANGANGVQPYQYAVDGLVFQTSNTFIGLSAGFYNITVKDANGCINTTGIALANTAAPLLSINATSATCDNSNGVITASGSGGTAPLQFSIDGINFQGSNTFSSLSSGLYTITEKDANGCINSKSILVGNLNGPQQLTAKVVSASCESANGSIIAATQGGTLPLQYSIDGSNFQSSNTFSGILAGSYTLIVKDANGCTKSLNLVVTNLVGPSVIVNNATTSCSTPDAVLFATATGGTAPLQYSIDGTTYQAGNVFSGVGAGTYTVSVKDANGCIGTTTVTVSNSGAATVTAGSITASCGNSNGSITAIATGG</sequence>
<evidence type="ECO:0000259" key="2">
    <source>
        <dbReference type="Pfam" id="PF25778"/>
    </source>
</evidence>
<dbReference type="EMBL" id="WHPF01000025">
    <property type="protein sequence ID" value="NNV58023.1"/>
    <property type="molecule type" value="Genomic_DNA"/>
</dbReference>
<keyword evidence="4" id="KW-1185">Reference proteome</keyword>
<feature type="region of interest" description="Disordered" evidence="1">
    <location>
        <begin position="111"/>
        <end position="133"/>
    </location>
</feature>
<accession>A0A8J8JVG8</accession>
<dbReference type="Pfam" id="PF13573">
    <property type="entry name" value="SprB"/>
    <property type="match status" value="5"/>
</dbReference>
<comment type="caution">
    <text evidence="3">The sequence shown here is derived from an EMBL/GenBank/DDBJ whole genome shotgun (WGS) entry which is preliminary data.</text>
</comment>
<dbReference type="Gene3D" id="2.60.40.740">
    <property type="match status" value="1"/>
</dbReference>
<organism evidence="3 4">
    <name type="scientific">Limnovirga soli</name>
    <dbReference type="NCBI Taxonomy" id="2656915"/>
    <lineage>
        <taxon>Bacteria</taxon>
        <taxon>Pseudomonadati</taxon>
        <taxon>Bacteroidota</taxon>
        <taxon>Chitinophagia</taxon>
        <taxon>Chitinophagales</taxon>
        <taxon>Chitinophagaceae</taxon>
        <taxon>Limnovirga</taxon>
    </lineage>
</organism>
<feature type="non-terminal residue" evidence="3">
    <location>
        <position position="1983"/>
    </location>
</feature>
<dbReference type="Proteomes" id="UP000598971">
    <property type="component" value="Unassembled WGS sequence"/>
</dbReference>
<evidence type="ECO:0000313" key="3">
    <source>
        <dbReference type="EMBL" id="NNV58023.1"/>
    </source>
</evidence>
<dbReference type="InterPro" id="IPR025667">
    <property type="entry name" value="SprB_repeat"/>
</dbReference>
<name>A0A8J8JVG8_9BACT</name>
<dbReference type="RefSeq" id="WP_216368653.1">
    <property type="nucleotide sequence ID" value="NZ_WHPF01000025.1"/>
</dbReference>
<feature type="domain" description="DUF7948" evidence="2">
    <location>
        <begin position="61"/>
        <end position="288"/>
    </location>
</feature>
<dbReference type="Pfam" id="PF25778">
    <property type="entry name" value="DUF7948"/>
    <property type="match status" value="1"/>
</dbReference>
<evidence type="ECO:0000256" key="1">
    <source>
        <dbReference type="SAM" id="MobiDB-lite"/>
    </source>
</evidence>
<protein>
    <recommendedName>
        <fullName evidence="2">DUF7948 domain-containing protein</fullName>
    </recommendedName>
</protein>
<dbReference type="InterPro" id="IPR057708">
    <property type="entry name" value="DUF7948"/>
</dbReference>
<proteinExistence type="predicted"/>
<reference evidence="3" key="1">
    <citation type="submission" date="2019-10" db="EMBL/GenBank/DDBJ databases">
        <title>Draft genome sequence of Panacibacter sp. KCS-6.</title>
        <authorList>
            <person name="Yim K.J."/>
        </authorList>
    </citation>
    <scope>NUCLEOTIDE SEQUENCE</scope>
    <source>
        <strain evidence="3">KCS-6</strain>
    </source>
</reference>